<dbReference type="KEGG" id="tac:Ta1009"/>
<protein>
    <submittedName>
        <fullName evidence="1">Uncharacterized protein</fullName>
    </submittedName>
</protein>
<proteinExistence type="predicted"/>
<dbReference type="AlphaFoldDB" id="Q9HJG0"/>
<dbReference type="Proteomes" id="UP000001024">
    <property type="component" value="Chromosome"/>
</dbReference>
<organism evidence="1 2">
    <name type="scientific">Thermoplasma acidophilum (strain ATCC 25905 / DSM 1728 / JCM 9062 / NBRC 15155 / AMRC-C165)</name>
    <dbReference type="NCBI Taxonomy" id="273075"/>
    <lineage>
        <taxon>Archaea</taxon>
        <taxon>Methanobacteriati</taxon>
        <taxon>Thermoplasmatota</taxon>
        <taxon>Thermoplasmata</taxon>
        <taxon>Thermoplasmatales</taxon>
        <taxon>Thermoplasmataceae</taxon>
        <taxon>Thermoplasma</taxon>
    </lineage>
</organism>
<dbReference type="InParanoid" id="Q9HJG0"/>
<dbReference type="EMBL" id="AL445066">
    <property type="protein sequence ID" value="CAC12138.1"/>
    <property type="molecule type" value="Genomic_DNA"/>
</dbReference>
<dbReference type="EnsemblBacteria" id="CAC12138">
    <property type="protein sequence ID" value="CAC12138"/>
    <property type="gene ID" value="CAC12138"/>
</dbReference>
<sequence>MIINVTEMEKANGTIKSAFNLLKDDPSAVIEIVFHADAIGFLSDPGNRNAILEMLESGMDVVACRNSLVSKRIDERSLMDGVRIVNAGIYEVLKKESEGWLYIKL</sequence>
<dbReference type="InterPro" id="IPR027396">
    <property type="entry name" value="DsrEFH-like"/>
</dbReference>
<keyword evidence="2" id="KW-1185">Reference proteome</keyword>
<evidence type="ECO:0000313" key="1">
    <source>
        <dbReference type="EMBL" id="CAC12138.1"/>
    </source>
</evidence>
<accession>Q9HJG0</accession>
<name>Q9HJG0_THEAC</name>
<dbReference type="SUPFAM" id="SSF75169">
    <property type="entry name" value="DsrEFH-like"/>
    <property type="match status" value="1"/>
</dbReference>
<dbReference type="eggNOG" id="arCOG04394">
    <property type="taxonomic scope" value="Archaea"/>
</dbReference>
<evidence type="ECO:0000313" key="2">
    <source>
        <dbReference type="Proteomes" id="UP000001024"/>
    </source>
</evidence>
<reference evidence="1 2" key="1">
    <citation type="journal article" date="2000" name="Nature">
        <title>The genome sequence of the thermoacidophilic scavenger Thermoplasma acidophilum.</title>
        <authorList>
            <person name="Ruepp A."/>
            <person name="Graml W."/>
            <person name="Santos-Martinez M.L."/>
            <person name="Koretke K.K."/>
            <person name="Volker C."/>
            <person name="Mewes H.W."/>
            <person name="Frishman D."/>
            <person name="Stocker S."/>
            <person name="Lupas A.N."/>
            <person name="Baumeister W."/>
        </authorList>
    </citation>
    <scope>NUCLEOTIDE SEQUENCE [LARGE SCALE GENOMIC DNA]</scope>
    <source>
        <strain evidence="2">ATCC 25905 / DSM 1728 / JCM 9062 / NBRC 15155 / AMRC-C165</strain>
    </source>
</reference>
<dbReference type="Gene3D" id="3.40.1260.10">
    <property type="entry name" value="DsrEFH-like"/>
    <property type="match status" value="1"/>
</dbReference>
<gene>
    <name evidence="1" type="ordered locus">Ta1009</name>
</gene>
<dbReference type="PaxDb" id="273075-Ta1009"/>
<dbReference type="STRING" id="273075.gene:9572229"/>
<dbReference type="HOGENOM" id="CLU_127515_4_1_2"/>